<dbReference type="PATRIC" id="fig|1297617.4.peg.2092"/>
<dbReference type="SUPFAM" id="SSF56300">
    <property type="entry name" value="Metallo-dependent phosphatases"/>
    <property type="match status" value="1"/>
</dbReference>
<gene>
    <name evidence="4" type="ORF">IB211_02028c</name>
</gene>
<reference evidence="5" key="2">
    <citation type="submission" date="2015-04" db="EMBL/GenBank/DDBJ databases">
        <title>A butyrogenic pathway from the amino acid lysine in a human gut commensal.</title>
        <authorList>
            <person name="de Vos W.M."/>
            <person name="Bui N.T.P."/>
            <person name="Plugge C.M."/>
            <person name="Ritari J."/>
        </authorList>
    </citation>
    <scope>NUCLEOTIDE SEQUENCE [LARGE SCALE GENOMIC DNA]</scope>
    <source>
        <strain evidence="5">AF211</strain>
    </source>
</reference>
<dbReference type="EC" id="3.1.4.-" evidence="2"/>
<accession>A0A0S2W546</accession>
<proteinExistence type="inferred from homology"/>
<dbReference type="Pfam" id="PF12850">
    <property type="entry name" value="Metallophos_2"/>
    <property type="match status" value="1"/>
</dbReference>
<dbReference type="KEGG" id="ibu:IB211_02028c"/>
<dbReference type="AlphaFoldDB" id="A0A0S2W546"/>
<evidence type="ECO:0000313" key="4">
    <source>
        <dbReference type="EMBL" id="ALP94419.1"/>
    </source>
</evidence>
<dbReference type="GO" id="GO:0046872">
    <property type="term" value="F:metal ion binding"/>
    <property type="evidence" value="ECO:0007669"/>
    <property type="project" value="UniProtKB-KW"/>
</dbReference>
<dbReference type="PANTHER" id="PTHR11124">
    <property type="entry name" value="VACUOLAR SORTING PROTEIN VPS29"/>
    <property type="match status" value="1"/>
</dbReference>
<dbReference type="InterPro" id="IPR024654">
    <property type="entry name" value="Calcineurin-like_PHP_lpxH"/>
</dbReference>
<keyword evidence="5" id="KW-1185">Reference proteome</keyword>
<protein>
    <recommendedName>
        <fullName evidence="2">Phosphoesterase</fullName>
        <ecNumber evidence="2">3.1.4.-</ecNumber>
    </recommendedName>
</protein>
<evidence type="ECO:0000313" key="5">
    <source>
        <dbReference type="Proteomes" id="UP000064844"/>
    </source>
</evidence>
<dbReference type="InterPro" id="IPR029052">
    <property type="entry name" value="Metallo-depent_PP-like"/>
</dbReference>
<comment type="cofactor">
    <cofactor evidence="2">
        <name>a divalent metal cation</name>
        <dbReference type="ChEBI" id="CHEBI:60240"/>
    </cofactor>
</comment>
<dbReference type="GO" id="GO:0016787">
    <property type="term" value="F:hydrolase activity"/>
    <property type="evidence" value="ECO:0007669"/>
    <property type="project" value="UniProtKB-UniRule"/>
</dbReference>
<organism evidence="4 5">
    <name type="scientific">Intestinimonas butyriciproducens</name>
    <dbReference type="NCBI Taxonomy" id="1297617"/>
    <lineage>
        <taxon>Bacteria</taxon>
        <taxon>Bacillati</taxon>
        <taxon>Bacillota</taxon>
        <taxon>Clostridia</taxon>
        <taxon>Eubacteriales</taxon>
        <taxon>Intestinimonas</taxon>
    </lineage>
</organism>
<dbReference type="NCBIfam" id="TIGR00040">
    <property type="entry name" value="yfcE"/>
    <property type="match status" value="1"/>
</dbReference>
<dbReference type="RefSeq" id="WP_058117944.1">
    <property type="nucleotide sequence ID" value="NZ_CALICV010000094.1"/>
</dbReference>
<dbReference type="STRING" id="1297617.IB211_02028c"/>
<feature type="domain" description="Calcineurin-like phosphoesterase" evidence="3">
    <location>
        <begin position="1"/>
        <end position="142"/>
    </location>
</feature>
<dbReference type="InterPro" id="IPR000979">
    <property type="entry name" value="Phosphodiesterase_MJ0936/Vps29"/>
</dbReference>
<evidence type="ECO:0000256" key="2">
    <source>
        <dbReference type="RuleBase" id="RU362039"/>
    </source>
</evidence>
<sequence>MKIVVFSDSHGAVSNMEDVIRREHPELVLHLGDLCRDIEEIQRRFPQQTIQNVCGNCDGFTETPDQRILRVEGKRILMMHGHRYNVKLTYASAAYAAREAEADILLFGHTHIPYCEQVDGLWMLNPGSCGGRGATYGVISLENGEVMCYTVGIAPER</sequence>
<name>A0A0S2W546_9FIRM</name>
<dbReference type="eggNOG" id="COG0622">
    <property type="taxonomic scope" value="Bacteria"/>
</dbReference>
<evidence type="ECO:0000259" key="3">
    <source>
        <dbReference type="Pfam" id="PF12850"/>
    </source>
</evidence>
<keyword evidence="2" id="KW-0479">Metal-binding</keyword>
<reference evidence="4 5" key="1">
    <citation type="journal article" date="2015" name="Nat. Commun.">
        <title>Production of butyrate from lysine and the Amadori product fructoselysine by a human gut commensal.</title>
        <authorList>
            <person name="Bui T.P."/>
            <person name="Ritari J."/>
            <person name="Boeren S."/>
            <person name="de Waard P."/>
            <person name="Plugge C.M."/>
            <person name="de Vos W.M."/>
        </authorList>
    </citation>
    <scope>NUCLEOTIDE SEQUENCE [LARGE SCALE GENOMIC DNA]</scope>
    <source>
        <strain evidence="4 5">AF211</strain>
    </source>
</reference>
<dbReference type="Gene3D" id="3.60.21.10">
    <property type="match status" value="1"/>
</dbReference>
<comment type="similarity">
    <text evidence="1 2">Belongs to the metallophosphoesterase superfamily. YfcE family.</text>
</comment>
<evidence type="ECO:0000256" key="1">
    <source>
        <dbReference type="ARBA" id="ARBA00008950"/>
    </source>
</evidence>
<dbReference type="Proteomes" id="UP000064844">
    <property type="component" value="Chromosome"/>
</dbReference>
<dbReference type="EMBL" id="CP011307">
    <property type="protein sequence ID" value="ALP94419.1"/>
    <property type="molecule type" value="Genomic_DNA"/>
</dbReference>